<proteinExistence type="predicted"/>
<accession>A0A9P5XVV0</accession>
<evidence type="ECO:0000313" key="1">
    <source>
        <dbReference type="EMBL" id="KAF9458568.1"/>
    </source>
</evidence>
<name>A0A9P5XVV0_9AGAR</name>
<reference evidence="1" key="1">
    <citation type="submission" date="2020-11" db="EMBL/GenBank/DDBJ databases">
        <authorList>
            <consortium name="DOE Joint Genome Institute"/>
            <person name="Ahrendt S."/>
            <person name="Riley R."/>
            <person name="Andreopoulos W."/>
            <person name="Labutti K."/>
            <person name="Pangilinan J."/>
            <person name="Ruiz-Duenas F.J."/>
            <person name="Barrasa J.M."/>
            <person name="Sanchez-Garcia M."/>
            <person name="Camarero S."/>
            <person name="Miyauchi S."/>
            <person name="Serrano A."/>
            <person name="Linde D."/>
            <person name="Babiker R."/>
            <person name="Drula E."/>
            <person name="Ayuso-Fernandez I."/>
            <person name="Pacheco R."/>
            <person name="Padilla G."/>
            <person name="Ferreira P."/>
            <person name="Barriuso J."/>
            <person name="Kellner H."/>
            <person name="Castanera R."/>
            <person name="Alfaro M."/>
            <person name="Ramirez L."/>
            <person name="Pisabarro A.G."/>
            <person name="Kuo A."/>
            <person name="Tritt A."/>
            <person name="Lipzen A."/>
            <person name="He G."/>
            <person name="Yan M."/>
            <person name="Ng V."/>
            <person name="Cullen D."/>
            <person name="Martin F."/>
            <person name="Rosso M.-N."/>
            <person name="Henrissat B."/>
            <person name="Hibbett D."/>
            <person name="Martinez A.T."/>
            <person name="Grigoriev I.V."/>
        </authorList>
    </citation>
    <scope>NUCLEOTIDE SEQUENCE</scope>
    <source>
        <strain evidence="1">CBS 247.69</strain>
    </source>
</reference>
<dbReference type="Proteomes" id="UP000807353">
    <property type="component" value="Unassembled WGS sequence"/>
</dbReference>
<comment type="caution">
    <text evidence="1">The sequence shown here is derived from an EMBL/GenBank/DDBJ whole genome shotgun (WGS) entry which is preliminary data.</text>
</comment>
<organism evidence="1 2">
    <name type="scientific">Collybia nuda</name>
    <dbReference type="NCBI Taxonomy" id="64659"/>
    <lineage>
        <taxon>Eukaryota</taxon>
        <taxon>Fungi</taxon>
        <taxon>Dikarya</taxon>
        <taxon>Basidiomycota</taxon>
        <taxon>Agaricomycotina</taxon>
        <taxon>Agaricomycetes</taxon>
        <taxon>Agaricomycetidae</taxon>
        <taxon>Agaricales</taxon>
        <taxon>Tricholomatineae</taxon>
        <taxon>Clitocybaceae</taxon>
        <taxon>Collybia</taxon>
    </lineage>
</organism>
<sequence>MYPFQPSTLVKIGTGDLLPVVENLEVYENDMRLIVDMLTARALNSQRHPERISQIKSIQIHCQDEEGEERFRDTFHGWRSQEMDIKITTW</sequence>
<dbReference type="AlphaFoldDB" id="A0A9P5XVV0"/>
<keyword evidence="2" id="KW-1185">Reference proteome</keyword>
<dbReference type="EMBL" id="MU150336">
    <property type="protein sequence ID" value="KAF9458568.1"/>
    <property type="molecule type" value="Genomic_DNA"/>
</dbReference>
<protein>
    <submittedName>
        <fullName evidence="1">Uncharacterized protein</fullName>
    </submittedName>
</protein>
<gene>
    <name evidence="1" type="ORF">BDZ94DRAFT_1270254</name>
</gene>
<evidence type="ECO:0000313" key="2">
    <source>
        <dbReference type="Proteomes" id="UP000807353"/>
    </source>
</evidence>